<feature type="compositionally biased region" description="Acidic residues" evidence="1">
    <location>
        <begin position="416"/>
        <end position="435"/>
    </location>
</feature>
<keyword evidence="3" id="KW-1185">Reference proteome</keyword>
<feature type="region of interest" description="Disordered" evidence="1">
    <location>
        <begin position="514"/>
        <end position="570"/>
    </location>
</feature>
<feature type="compositionally biased region" description="Basic and acidic residues" evidence="1">
    <location>
        <begin position="543"/>
        <end position="557"/>
    </location>
</feature>
<accession>A0A2I0BBI6</accession>
<evidence type="ECO:0000313" key="3">
    <source>
        <dbReference type="Proteomes" id="UP000236161"/>
    </source>
</evidence>
<dbReference type="PANTHER" id="PTHR16897:SF2">
    <property type="entry name" value="OS03G0226600 PROTEIN"/>
    <property type="match status" value="1"/>
</dbReference>
<dbReference type="OrthoDB" id="567691at2759"/>
<reference evidence="2 3" key="1">
    <citation type="journal article" date="2017" name="Nature">
        <title>The Apostasia genome and the evolution of orchids.</title>
        <authorList>
            <person name="Zhang G.Q."/>
            <person name="Liu K.W."/>
            <person name="Li Z."/>
            <person name="Lohaus R."/>
            <person name="Hsiao Y.Y."/>
            <person name="Niu S.C."/>
            <person name="Wang J.Y."/>
            <person name="Lin Y.C."/>
            <person name="Xu Q."/>
            <person name="Chen L.J."/>
            <person name="Yoshida K."/>
            <person name="Fujiwara S."/>
            <person name="Wang Z.W."/>
            <person name="Zhang Y.Q."/>
            <person name="Mitsuda N."/>
            <person name="Wang M."/>
            <person name="Liu G.H."/>
            <person name="Pecoraro L."/>
            <person name="Huang H.X."/>
            <person name="Xiao X.J."/>
            <person name="Lin M."/>
            <person name="Wu X.Y."/>
            <person name="Wu W.L."/>
            <person name="Chen Y.Y."/>
            <person name="Chang S.B."/>
            <person name="Sakamoto S."/>
            <person name="Ohme-Takagi M."/>
            <person name="Yagi M."/>
            <person name="Zeng S.J."/>
            <person name="Shen C.Y."/>
            <person name="Yeh C.M."/>
            <person name="Luo Y.B."/>
            <person name="Tsai W.C."/>
            <person name="Van de Peer Y."/>
            <person name="Liu Z.J."/>
        </authorList>
    </citation>
    <scope>NUCLEOTIDE SEQUENCE [LARGE SCALE GENOMIC DNA]</scope>
    <source>
        <strain evidence="3">cv. Shenzhen</strain>
        <tissue evidence="2">Stem</tissue>
    </source>
</reference>
<feature type="compositionally biased region" description="Basic and acidic residues" evidence="1">
    <location>
        <begin position="514"/>
        <end position="536"/>
    </location>
</feature>
<gene>
    <name evidence="2" type="ORF">AXF42_Ash013278</name>
</gene>
<sequence>MPGLLQRSARAQFGNAPATSCSAFSGAAGSLPASNAVWSRQPDDVSFDRLQEFWGKLPIQARRDLLRVDKQTLCEQARKNLYCSRCHGLLLECFSQIVIYGKSMQQECPGGCFPHKTTAKVDCESENLQDPSMHPWGGLATTKDGILTLLDCFICARSLEMLQKVFDSSRQREHERELLYPDACGGGGRGWISQGLANYGRVYGARETCALHTSRLAYYTLVDFWSALGDETRSSLLRMKEDDFIERLVYRFDSKRFCRDCRRNVLREFKELKELKRTRKKLHCTSWFCVADTDFQYEVSEDSVQADWQHSFRDTINTFHRFEWAIGTTEGKADILDFEDVGLNRKAQVNGIDLSNLSTCFITLRAWKLDGRCSELCVKAHALKGQSCVHRRLIIGDGFVSITEGSGIKSFFEHAEDVEEEDDDIVDKDENELDGDGSRPQKHAKSPELAREFLLDAATVIFKEQVEKAFREGTARQNAHSLFISLAMKLLEERVHVACREIITLEKQVKLLEEEENEKREDEERRERRRNKEQERKLRRKERQKEKEKDREVKPVEPKSPSISFSASTDNLPANIIDKSSKIFHDPGYTACNSRDDHITVGPILADISDDNLANENADSMNLQSASLCYNHVDGESHFSENIGSLVIEQSKSSRRRLRVKRDEFQDESPKWYDKHKSALSTDISIQHDASYMKRRASFSYLTGGTHAFRERIVRINSRNCNMRSTDKLQSPQCIVHDRYDSQTHRCNELCEYKLNDCRRFPTTSYRRDVNRYSKSTYGCNRSENYFIPKGKLVTGASGREATHTRQVWEPMDTQRKHSRSNLGIDFSSRAKEIKFDENEEGCQRHENIDDSRKGANNLDSTASRNCQNRFLQSGKSLTRSKQIVDGCNSSSDPKNPVKNTCHSMMISSSSDSCSSCLSEGGSNFGSSGNLIPETSSTLDLEDISQQSSCNRDVLLEKKDDTTDVKIDTTGNSSSGCSPVTSDNTVYSSFRSHVYPLHENVLQAHSYLPIPIFTGEIMYYQNQNSVSWPFSQHDSHMLSTPIDCGLSANRFLELGIHYNTLLPPITTSMCHFPQHHLYHGKTRVFTARPNVQVTNSVSAGHVNEIVPEPNERSFESQKCALEHSSSGKNQMGKSSTKIHEGGQSFSLFHFGWPLIGSSEFGVNCEPTNEHAGPILNTVESQSGISCSIEETKMEEYSLFAEGNSSKFLFSSFTL</sequence>
<evidence type="ECO:0000256" key="1">
    <source>
        <dbReference type="SAM" id="MobiDB-lite"/>
    </source>
</evidence>
<feature type="region of interest" description="Disordered" evidence="1">
    <location>
        <begin position="416"/>
        <end position="447"/>
    </location>
</feature>
<evidence type="ECO:0000313" key="2">
    <source>
        <dbReference type="EMBL" id="PKA65157.1"/>
    </source>
</evidence>
<dbReference type="EMBL" id="KZ451896">
    <property type="protein sequence ID" value="PKA65157.1"/>
    <property type="molecule type" value="Genomic_DNA"/>
</dbReference>
<dbReference type="AlphaFoldDB" id="A0A2I0BBI6"/>
<dbReference type="STRING" id="1088818.A0A2I0BBI6"/>
<dbReference type="Proteomes" id="UP000236161">
    <property type="component" value="Unassembled WGS sequence"/>
</dbReference>
<feature type="compositionally biased region" description="Polar residues" evidence="1">
    <location>
        <begin position="561"/>
        <end position="570"/>
    </location>
</feature>
<dbReference type="PANTHER" id="PTHR16897">
    <property type="entry name" value="OS10G0105400 PROTEIN"/>
    <property type="match status" value="1"/>
</dbReference>
<feature type="compositionally biased region" description="Basic and acidic residues" evidence="1">
    <location>
        <begin position="842"/>
        <end position="854"/>
    </location>
</feature>
<protein>
    <submittedName>
        <fullName evidence="2">Uncharacterized protein</fullName>
    </submittedName>
</protein>
<name>A0A2I0BBI6_9ASPA</name>
<organism evidence="2 3">
    <name type="scientific">Apostasia shenzhenica</name>
    <dbReference type="NCBI Taxonomy" id="1088818"/>
    <lineage>
        <taxon>Eukaryota</taxon>
        <taxon>Viridiplantae</taxon>
        <taxon>Streptophyta</taxon>
        <taxon>Embryophyta</taxon>
        <taxon>Tracheophyta</taxon>
        <taxon>Spermatophyta</taxon>
        <taxon>Magnoliopsida</taxon>
        <taxon>Liliopsida</taxon>
        <taxon>Asparagales</taxon>
        <taxon>Orchidaceae</taxon>
        <taxon>Apostasioideae</taxon>
        <taxon>Apostasia</taxon>
    </lineage>
</organism>
<feature type="region of interest" description="Disordered" evidence="1">
    <location>
        <begin position="842"/>
        <end position="862"/>
    </location>
</feature>
<proteinExistence type="predicted"/>